<dbReference type="SUPFAM" id="SSF53474">
    <property type="entry name" value="alpha/beta-Hydrolases"/>
    <property type="match status" value="1"/>
</dbReference>
<dbReference type="InterPro" id="IPR018712">
    <property type="entry name" value="Tle1-like_cat"/>
</dbReference>
<evidence type="ECO:0000259" key="1">
    <source>
        <dbReference type="Pfam" id="PF09994"/>
    </source>
</evidence>
<evidence type="ECO:0000313" key="3">
    <source>
        <dbReference type="Proteomes" id="UP000308652"/>
    </source>
</evidence>
<dbReference type="InterPro" id="IPR029058">
    <property type="entry name" value="AB_hydrolase_fold"/>
</dbReference>
<accession>A0A5C3LH90</accession>
<dbReference type="STRING" id="68775.A0A5C3LH90"/>
<dbReference type="Proteomes" id="UP000308652">
    <property type="component" value="Unassembled WGS sequence"/>
</dbReference>
<protein>
    <recommendedName>
        <fullName evidence="1">T6SS Phospholipase effector Tle1-like catalytic domain-containing protein</fullName>
    </recommendedName>
</protein>
<dbReference type="PANTHER" id="PTHR33840:SF2">
    <property type="entry name" value="TLE1 PHOSPHOLIPASE DOMAIN-CONTAINING PROTEIN"/>
    <property type="match status" value="1"/>
</dbReference>
<proteinExistence type="predicted"/>
<dbReference type="EMBL" id="ML213795">
    <property type="protein sequence ID" value="TFK31276.1"/>
    <property type="molecule type" value="Genomic_DNA"/>
</dbReference>
<gene>
    <name evidence="2" type="ORF">BDQ12DRAFT_619143</name>
</gene>
<dbReference type="Pfam" id="PF09994">
    <property type="entry name" value="T6SS_Tle1-like_cat"/>
    <property type="match status" value="1"/>
</dbReference>
<dbReference type="AlphaFoldDB" id="A0A5C3LH90"/>
<reference evidence="2 3" key="1">
    <citation type="journal article" date="2019" name="Nat. Ecol. Evol.">
        <title>Megaphylogeny resolves global patterns of mushroom evolution.</title>
        <authorList>
            <person name="Varga T."/>
            <person name="Krizsan K."/>
            <person name="Foldi C."/>
            <person name="Dima B."/>
            <person name="Sanchez-Garcia M."/>
            <person name="Sanchez-Ramirez S."/>
            <person name="Szollosi G.J."/>
            <person name="Szarkandi J.G."/>
            <person name="Papp V."/>
            <person name="Albert L."/>
            <person name="Andreopoulos W."/>
            <person name="Angelini C."/>
            <person name="Antonin V."/>
            <person name="Barry K.W."/>
            <person name="Bougher N.L."/>
            <person name="Buchanan P."/>
            <person name="Buyck B."/>
            <person name="Bense V."/>
            <person name="Catcheside P."/>
            <person name="Chovatia M."/>
            <person name="Cooper J."/>
            <person name="Damon W."/>
            <person name="Desjardin D."/>
            <person name="Finy P."/>
            <person name="Geml J."/>
            <person name="Haridas S."/>
            <person name="Hughes K."/>
            <person name="Justo A."/>
            <person name="Karasinski D."/>
            <person name="Kautmanova I."/>
            <person name="Kiss B."/>
            <person name="Kocsube S."/>
            <person name="Kotiranta H."/>
            <person name="LaButti K.M."/>
            <person name="Lechner B.E."/>
            <person name="Liimatainen K."/>
            <person name="Lipzen A."/>
            <person name="Lukacs Z."/>
            <person name="Mihaltcheva S."/>
            <person name="Morgado L.N."/>
            <person name="Niskanen T."/>
            <person name="Noordeloos M.E."/>
            <person name="Ohm R.A."/>
            <person name="Ortiz-Santana B."/>
            <person name="Ovrebo C."/>
            <person name="Racz N."/>
            <person name="Riley R."/>
            <person name="Savchenko A."/>
            <person name="Shiryaev A."/>
            <person name="Soop K."/>
            <person name="Spirin V."/>
            <person name="Szebenyi C."/>
            <person name="Tomsovsky M."/>
            <person name="Tulloss R.E."/>
            <person name="Uehling J."/>
            <person name="Grigoriev I.V."/>
            <person name="Vagvolgyi C."/>
            <person name="Papp T."/>
            <person name="Martin F.M."/>
            <person name="Miettinen O."/>
            <person name="Hibbett D.S."/>
            <person name="Nagy L.G."/>
        </authorList>
    </citation>
    <scope>NUCLEOTIDE SEQUENCE [LARGE SCALE GENOMIC DNA]</scope>
    <source>
        <strain evidence="2 3">CBS 166.37</strain>
    </source>
</reference>
<dbReference type="PANTHER" id="PTHR33840">
    <property type="match status" value="1"/>
</dbReference>
<organism evidence="2 3">
    <name type="scientific">Crucibulum laeve</name>
    <dbReference type="NCBI Taxonomy" id="68775"/>
    <lineage>
        <taxon>Eukaryota</taxon>
        <taxon>Fungi</taxon>
        <taxon>Dikarya</taxon>
        <taxon>Basidiomycota</taxon>
        <taxon>Agaricomycotina</taxon>
        <taxon>Agaricomycetes</taxon>
        <taxon>Agaricomycetidae</taxon>
        <taxon>Agaricales</taxon>
        <taxon>Agaricineae</taxon>
        <taxon>Nidulariaceae</taxon>
        <taxon>Crucibulum</taxon>
    </lineage>
</organism>
<keyword evidence="3" id="KW-1185">Reference proteome</keyword>
<evidence type="ECO:0000313" key="2">
    <source>
        <dbReference type="EMBL" id="TFK31276.1"/>
    </source>
</evidence>
<sequence>MTTLDHRPVATRRGTPLDCDSKRNGRALIVSLDGTSNQFGEYNTNVVEIYHRIVKSERQRTYYNSGIGTYIAPASPWDRAVQFFYHNSNLVFAWDLKKHVLAAYRWLSENYQPGDRIYFFGFSRGAFQVRVLAGMIEKVGLLLPGNEEQIEFAYDLYKDLNSDPDNTQFYNMAARFKETFSHPGVHVYFVGVWDTVSSVGLFRNKQFPLTDTSEHICYFRHALALDERRVKFLPEYARGGSSYAESAGLDSAGLRPRPPRVKEVWFSGSHSDINTELSNGAVSAVWMGNEAITAGLDLKPSKVLWDWKSLREDMPTKSLGSVWWLAEFLPMNFLAYTGIRKTYW</sequence>
<name>A0A5C3LH90_9AGAR</name>
<feature type="domain" description="T6SS Phospholipase effector Tle1-like catalytic" evidence="1">
    <location>
        <begin position="26"/>
        <end position="277"/>
    </location>
</feature>
<dbReference type="OrthoDB" id="538223at2759"/>